<organism evidence="10 11">
    <name type="scientific">Propionivibrio dicarboxylicus</name>
    <dbReference type="NCBI Taxonomy" id="83767"/>
    <lineage>
        <taxon>Bacteria</taxon>
        <taxon>Pseudomonadati</taxon>
        <taxon>Pseudomonadota</taxon>
        <taxon>Betaproteobacteria</taxon>
        <taxon>Rhodocyclales</taxon>
        <taxon>Rhodocyclaceae</taxon>
        <taxon>Propionivibrio</taxon>
    </lineage>
</organism>
<feature type="repeat" description="TPR" evidence="8">
    <location>
        <begin position="156"/>
        <end position="189"/>
    </location>
</feature>
<dbReference type="Pfam" id="PF13432">
    <property type="entry name" value="TPR_16"/>
    <property type="match status" value="3"/>
</dbReference>
<feature type="repeat" description="TPR" evidence="8">
    <location>
        <begin position="9"/>
        <end position="42"/>
    </location>
</feature>
<dbReference type="Gene3D" id="3.40.50.11380">
    <property type="match status" value="1"/>
</dbReference>
<dbReference type="SMART" id="SM00028">
    <property type="entry name" value="TPR"/>
    <property type="match status" value="6"/>
</dbReference>
<dbReference type="EMBL" id="FNCY01000012">
    <property type="protein sequence ID" value="SDI03707.1"/>
    <property type="molecule type" value="Genomic_DNA"/>
</dbReference>
<evidence type="ECO:0000256" key="4">
    <source>
        <dbReference type="ARBA" id="ARBA00022676"/>
    </source>
</evidence>
<protein>
    <recommendedName>
        <fullName evidence="3">protein O-GlcNAc transferase</fullName>
        <ecNumber evidence="3">2.4.1.255</ecNumber>
    </recommendedName>
</protein>
<dbReference type="Gene3D" id="3.40.50.2000">
    <property type="entry name" value="Glycogen Phosphorylase B"/>
    <property type="match status" value="1"/>
</dbReference>
<dbReference type="SUPFAM" id="SSF53756">
    <property type="entry name" value="UDP-Glycosyltransferase/glycogen phosphorylase"/>
    <property type="match status" value="1"/>
</dbReference>
<comment type="similarity">
    <text evidence="2">Belongs to the glycosyltransferase 41 family. O-GlcNAc transferase subfamily.</text>
</comment>
<evidence type="ECO:0000256" key="3">
    <source>
        <dbReference type="ARBA" id="ARBA00011970"/>
    </source>
</evidence>
<dbReference type="Proteomes" id="UP000198607">
    <property type="component" value="Unassembled WGS sequence"/>
</dbReference>
<name>A0A1G8HAN4_9RHOO</name>
<evidence type="ECO:0000256" key="1">
    <source>
        <dbReference type="ARBA" id="ARBA00004922"/>
    </source>
</evidence>
<evidence type="ECO:0000259" key="9">
    <source>
        <dbReference type="Pfam" id="PF13844"/>
    </source>
</evidence>
<keyword evidence="4" id="KW-0328">Glycosyltransferase</keyword>
<keyword evidence="5 10" id="KW-0808">Transferase</keyword>
<proteinExistence type="inferred from homology"/>
<dbReference type="Pfam" id="PF13844">
    <property type="entry name" value="Glyco_transf_41"/>
    <property type="match status" value="2"/>
</dbReference>
<feature type="domain" description="O-GlcNAc transferase C-terminal" evidence="9">
    <location>
        <begin position="337"/>
        <end position="488"/>
    </location>
</feature>
<feature type="repeat" description="TPR" evidence="8">
    <location>
        <begin position="224"/>
        <end position="257"/>
    </location>
</feature>
<dbReference type="RefSeq" id="WP_091938471.1">
    <property type="nucleotide sequence ID" value="NZ_FNCY01000012.1"/>
</dbReference>
<dbReference type="Gene3D" id="1.25.40.10">
    <property type="entry name" value="Tetratricopeptide repeat domain"/>
    <property type="match status" value="3"/>
</dbReference>
<evidence type="ECO:0000313" key="10">
    <source>
        <dbReference type="EMBL" id="SDI03707.1"/>
    </source>
</evidence>
<dbReference type="InterPro" id="IPR029489">
    <property type="entry name" value="OGT/SEC/SPY_C"/>
</dbReference>
<evidence type="ECO:0000256" key="8">
    <source>
        <dbReference type="PROSITE-ProRule" id="PRU00339"/>
    </source>
</evidence>
<sequence>MSAAKKAAAAQLFAEGLAHQRAARLDEARHCYERGLGLDPGNPDALFLLGQVLFDSGDTGLGERKMRAALSVRPTAGNYRGGLAISLFRIGRFAAAASEFAEALRYLPGVAELWRGLALSSAQVGDAATTFRAAAEWQRLAPSDADAPGVWRSAGAQLAYREGLKEDERGCFESAIEAYGRALEFDPLAVAIQVARANLLARMGCSADARHAYEAAVAVHPDNAAAHFNFAMFHLDEGRRLDALDHLEMAARLDPENGLFATHLLFQLMHLCRWAEMEDLIRRVVAAIEEDSADIPPFIVLSMPGTTPRLQRKCAENHSRRLSRVDAGSPSKSVRVRRPGRWRIGYLSSDFKQHATAFLMIEMLEAHDRSRFETFGLSYGVDDRSEMRGRIGRSFEHFLELSAAPEIEAVERIGALDLDVLIDLKGYTEGNHSEWLQHRLAPVQINWLGYPGTLGAPWVDYLIADAVVAPEASQWMYSERILYLPGTYQPNARVRDCEPATTRADEDLPEDALVLCSFNQTYKITPEIYGVWLDLLCCEPRAVLWLWASNPWAEKELRSVAAHAGIAPERIIFAEGRPQAAHLARLSLADLALDTFPCNGHTTTSDALWAGVPVVTLCGEAFASRVAASLLYAAGLGDLVATDAGQYRAIVKAWLSDATQRRRLRAIAAEFRGQSPVCDNRRFVRNFEDQLASLV</sequence>
<dbReference type="PROSITE" id="PS50005">
    <property type="entry name" value="TPR"/>
    <property type="match status" value="3"/>
</dbReference>
<dbReference type="PANTHER" id="PTHR44998:SF1">
    <property type="entry name" value="UDP-N-ACETYLGLUCOSAMINE--PEPTIDE N-ACETYLGLUCOSAMINYLTRANSFERASE 110 KDA SUBUNIT"/>
    <property type="match status" value="1"/>
</dbReference>
<dbReference type="AlphaFoldDB" id="A0A1G8HAN4"/>
<keyword evidence="7 8" id="KW-0802">TPR repeat</keyword>
<keyword evidence="6" id="KW-0677">Repeat</keyword>
<evidence type="ECO:0000313" key="11">
    <source>
        <dbReference type="Proteomes" id="UP000198607"/>
    </source>
</evidence>
<reference evidence="10 11" key="1">
    <citation type="submission" date="2016-10" db="EMBL/GenBank/DDBJ databases">
        <authorList>
            <person name="de Groot N.N."/>
        </authorList>
    </citation>
    <scope>NUCLEOTIDE SEQUENCE [LARGE SCALE GENOMIC DNA]</scope>
    <source>
        <strain evidence="10 11">DSM 5885</strain>
    </source>
</reference>
<dbReference type="OrthoDB" id="101857at2"/>
<dbReference type="EC" id="2.4.1.255" evidence="3"/>
<evidence type="ECO:0000256" key="2">
    <source>
        <dbReference type="ARBA" id="ARBA00005386"/>
    </source>
</evidence>
<dbReference type="InterPro" id="IPR011990">
    <property type="entry name" value="TPR-like_helical_dom_sf"/>
</dbReference>
<dbReference type="PANTHER" id="PTHR44998">
    <property type="match status" value="1"/>
</dbReference>
<accession>A0A1G8HAN4</accession>
<feature type="domain" description="O-GlcNAc transferase C-terminal" evidence="9">
    <location>
        <begin position="500"/>
        <end position="686"/>
    </location>
</feature>
<dbReference type="InterPro" id="IPR019734">
    <property type="entry name" value="TPR_rpt"/>
</dbReference>
<evidence type="ECO:0000256" key="7">
    <source>
        <dbReference type="ARBA" id="ARBA00022803"/>
    </source>
</evidence>
<evidence type="ECO:0000256" key="5">
    <source>
        <dbReference type="ARBA" id="ARBA00022679"/>
    </source>
</evidence>
<dbReference type="GO" id="GO:0097363">
    <property type="term" value="F:protein O-acetylglucosaminyltransferase activity"/>
    <property type="evidence" value="ECO:0007669"/>
    <property type="project" value="UniProtKB-EC"/>
</dbReference>
<dbReference type="STRING" id="83767.SAMN05660652_02742"/>
<gene>
    <name evidence="10" type="ORF">SAMN05660652_02742</name>
</gene>
<comment type="pathway">
    <text evidence="1">Protein modification; protein glycosylation.</text>
</comment>
<dbReference type="SUPFAM" id="SSF48452">
    <property type="entry name" value="TPR-like"/>
    <property type="match status" value="1"/>
</dbReference>
<keyword evidence="11" id="KW-1185">Reference proteome</keyword>
<evidence type="ECO:0000256" key="6">
    <source>
        <dbReference type="ARBA" id="ARBA00022737"/>
    </source>
</evidence>